<dbReference type="GO" id="GO:0016052">
    <property type="term" value="P:carbohydrate catabolic process"/>
    <property type="evidence" value="ECO:0007669"/>
    <property type="project" value="TreeGrafter"/>
</dbReference>
<dbReference type="GO" id="GO:0016998">
    <property type="term" value="P:cell wall macromolecule catabolic process"/>
    <property type="evidence" value="ECO:0007669"/>
    <property type="project" value="InterPro"/>
</dbReference>
<gene>
    <name evidence="2" type="ORF">IDM36_02855</name>
</gene>
<dbReference type="PANTHER" id="PTHR34135">
    <property type="entry name" value="LYSOZYME"/>
    <property type="match status" value="1"/>
</dbReference>
<organism evidence="2">
    <name type="scientific">Enterobacter mori</name>
    <dbReference type="NCBI Taxonomy" id="539813"/>
    <lineage>
        <taxon>Bacteria</taxon>
        <taxon>Pseudomonadati</taxon>
        <taxon>Pseudomonadota</taxon>
        <taxon>Gammaproteobacteria</taxon>
        <taxon>Enterobacterales</taxon>
        <taxon>Enterobacteriaceae</taxon>
        <taxon>Enterobacter</taxon>
    </lineage>
</organism>
<dbReference type="InterPro" id="IPR017853">
    <property type="entry name" value="GH"/>
</dbReference>
<dbReference type="CDD" id="cd00599">
    <property type="entry name" value="GH25_muramidase"/>
    <property type="match status" value="1"/>
</dbReference>
<dbReference type="Gene3D" id="2.30.30.40">
    <property type="entry name" value="SH3 Domains"/>
    <property type="match status" value="1"/>
</dbReference>
<dbReference type="SUPFAM" id="SSF51445">
    <property type="entry name" value="(Trans)glycosidases"/>
    <property type="match status" value="1"/>
</dbReference>
<dbReference type="Pfam" id="PF01183">
    <property type="entry name" value="Glyco_hydro_25"/>
    <property type="match status" value="1"/>
</dbReference>
<dbReference type="GO" id="GO:0009253">
    <property type="term" value="P:peptidoglycan catabolic process"/>
    <property type="evidence" value="ECO:0007669"/>
    <property type="project" value="InterPro"/>
</dbReference>
<dbReference type="Gene3D" id="3.20.20.80">
    <property type="entry name" value="Glycosidases"/>
    <property type="match status" value="1"/>
</dbReference>
<accession>A0A7T0DX29</accession>
<dbReference type="GO" id="GO:0003796">
    <property type="term" value="F:lysozyme activity"/>
    <property type="evidence" value="ECO:0007669"/>
    <property type="project" value="InterPro"/>
</dbReference>
<name>A0A7T0DX29_9ENTR</name>
<dbReference type="PROSITE" id="PS51904">
    <property type="entry name" value="GLYCOSYL_HYDROL_F25_2"/>
    <property type="match status" value="1"/>
</dbReference>
<keyword evidence="2" id="KW-0378">Hydrolase</keyword>
<dbReference type="PANTHER" id="PTHR34135:SF2">
    <property type="entry name" value="LYSOZYME"/>
    <property type="match status" value="1"/>
</dbReference>
<evidence type="ECO:0000256" key="1">
    <source>
        <dbReference type="ARBA" id="ARBA00010646"/>
    </source>
</evidence>
<dbReference type="AlphaFoldDB" id="A0A7T0DX29"/>
<comment type="similarity">
    <text evidence="1">Belongs to the glycosyl hydrolase 25 family.</text>
</comment>
<proteinExistence type="inferred from homology"/>
<evidence type="ECO:0000313" key="2">
    <source>
        <dbReference type="EMBL" id="QPK01100.1"/>
    </source>
</evidence>
<reference evidence="2" key="1">
    <citation type="submission" date="2020-09" db="EMBL/GenBank/DDBJ databases">
        <title>First Report of a novel Colistin-Resistant species of Enterobacter cloacae complex Producing MCR-5 isolated from hospital sewage water.</title>
        <authorList>
            <person name="Zhou K."/>
        </authorList>
    </citation>
    <scope>NUCLEOTIDE SEQUENCE [LARGE SCALE GENOMIC DNA]</scope>
    <source>
        <strain evidence="2">HSW1412</strain>
    </source>
</reference>
<protein>
    <submittedName>
        <fullName evidence="2">Glycoside hydrolase</fullName>
    </submittedName>
</protein>
<sequence length="302" mass="33107">MSSYPEIPLTGSVTTSVLVNVRQGSPSLQAPVAQKLAPGQTVTILAAVVGDSVEGNAHWYRISANTYIWAGACSAAPPPNITASPLENSIDLQRIPFVVDLYHSDEVTSFQQAKNAGLAAVIHKATTGASGRDDEYDNRRIDAQNVGLLWGAYHWGTAANITQQVDNFLNYARPDKNTLIALDFETTPGNQMTAQGVKDFCNAIYSELHRRPVIYGSNLLREKLGATRDPFYLDHRLWLAQYSAHPTLPVHWDSYWLWQYTDGPHGPAGCRSIPGIPGNSLGHLDCNYFPGTLQDLNTQWAS</sequence>
<dbReference type="InterPro" id="IPR002053">
    <property type="entry name" value="Glyco_hydro_25"/>
</dbReference>
<dbReference type="EMBL" id="CP061801">
    <property type="protein sequence ID" value="QPK01100.1"/>
    <property type="molecule type" value="Genomic_DNA"/>
</dbReference>